<dbReference type="CDD" id="cd05151">
    <property type="entry name" value="ChoK-like"/>
    <property type="match status" value="1"/>
</dbReference>
<proteinExistence type="predicted"/>
<dbReference type="PANTHER" id="PTHR22603:SF66">
    <property type="entry name" value="ETHANOLAMINE KINASE"/>
    <property type="match status" value="1"/>
</dbReference>
<accession>A0ABU0JQ98</accession>
<protein>
    <submittedName>
        <fullName evidence="1">Thiamine kinase-like enzyme</fullName>
    </submittedName>
</protein>
<gene>
    <name evidence="1" type="ORF">QOZ93_000988</name>
</gene>
<organism evidence="1 2">
    <name type="scientific">Hathewaya limosa</name>
    <name type="common">Clostridium limosum</name>
    <dbReference type="NCBI Taxonomy" id="1536"/>
    <lineage>
        <taxon>Bacteria</taxon>
        <taxon>Bacillati</taxon>
        <taxon>Bacillota</taxon>
        <taxon>Clostridia</taxon>
        <taxon>Eubacteriales</taxon>
        <taxon>Clostridiaceae</taxon>
        <taxon>Hathewaya</taxon>
    </lineage>
</organism>
<dbReference type="Gene3D" id="3.30.200.20">
    <property type="entry name" value="Phosphorylase Kinase, domain 1"/>
    <property type="match status" value="1"/>
</dbReference>
<dbReference type="PANTHER" id="PTHR22603">
    <property type="entry name" value="CHOLINE/ETHANOALAMINE KINASE"/>
    <property type="match status" value="1"/>
</dbReference>
<dbReference type="Pfam" id="PF01633">
    <property type="entry name" value="Choline_kinase"/>
    <property type="match status" value="1"/>
</dbReference>
<dbReference type="InterPro" id="IPR011009">
    <property type="entry name" value="Kinase-like_dom_sf"/>
</dbReference>
<evidence type="ECO:0000313" key="2">
    <source>
        <dbReference type="Proteomes" id="UP001224418"/>
    </source>
</evidence>
<dbReference type="Gene3D" id="3.90.1200.10">
    <property type="match status" value="1"/>
</dbReference>
<dbReference type="Proteomes" id="UP001224418">
    <property type="component" value="Unassembled WGS sequence"/>
</dbReference>
<dbReference type="RefSeq" id="WP_307355340.1">
    <property type="nucleotide sequence ID" value="NZ_BAAACJ010000012.1"/>
</dbReference>
<dbReference type="SUPFAM" id="SSF56112">
    <property type="entry name" value="Protein kinase-like (PK-like)"/>
    <property type="match status" value="1"/>
</dbReference>
<reference evidence="1 2" key="1">
    <citation type="submission" date="2023-07" db="EMBL/GenBank/DDBJ databases">
        <title>Genomic Encyclopedia of Type Strains, Phase IV (KMG-IV): sequencing the most valuable type-strain genomes for metagenomic binning, comparative biology and taxonomic classification.</title>
        <authorList>
            <person name="Goeker M."/>
        </authorList>
    </citation>
    <scope>NUCLEOTIDE SEQUENCE [LARGE SCALE GENOMIC DNA]</scope>
    <source>
        <strain evidence="1 2">DSM 1400</strain>
    </source>
</reference>
<dbReference type="EMBL" id="JAUSWN010000006">
    <property type="protein sequence ID" value="MDQ0479248.1"/>
    <property type="molecule type" value="Genomic_DNA"/>
</dbReference>
<name>A0ABU0JQ98_HATLI</name>
<sequence length="288" mass="34426">MIEINKYIDSNILNKYVGKVQKCEKIGGMTNLNIKVFSELGIFVVRICKEDTSEMINRKDEIINSKLVSEYGIDKSFLFMDECLGTKITKFIDNGENLTPKTALKEQTMIKVVQALKKLHNSNVKFNNVFNPYEMICKYEKILIKNKGYFFEDYYEIRKQIFSFEEKLRKYEIKLVSCHNDTVPENFVINKEELNMIDWEYSGMNDLVWDLAAHSLECGFTYEDEMRFLEIYYGNKCEESIKWRMKLYKVLQDFLWSLWSNIKISYGEDLKEYSKERYNRCKRIIKEL</sequence>
<comment type="caution">
    <text evidence="1">The sequence shown here is derived from an EMBL/GenBank/DDBJ whole genome shotgun (WGS) entry which is preliminary data.</text>
</comment>
<keyword evidence="2" id="KW-1185">Reference proteome</keyword>
<evidence type="ECO:0000313" key="1">
    <source>
        <dbReference type="EMBL" id="MDQ0479248.1"/>
    </source>
</evidence>